<feature type="compositionally biased region" description="Basic and acidic residues" evidence="1">
    <location>
        <begin position="85"/>
        <end position="97"/>
    </location>
</feature>
<accession>A0ABW2L2S5</accession>
<feature type="compositionally biased region" description="Gly residues" evidence="1">
    <location>
        <begin position="59"/>
        <end position="83"/>
    </location>
</feature>
<comment type="caution">
    <text evidence="2">The sequence shown here is derived from an EMBL/GenBank/DDBJ whole genome shotgun (WGS) entry which is preliminary data.</text>
</comment>
<protein>
    <submittedName>
        <fullName evidence="2">Uncharacterized protein</fullName>
    </submittedName>
</protein>
<reference evidence="3" key="1">
    <citation type="journal article" date="2019" name="Int. J. Syst. Evol. Microbiol.">
        <title>The Global Catalogue of Microorganisms (GCM) 10K type strain sequencing project: providing services to taxonomists for standard genome sequencing and annotation.</title>
        <authorList>
            <consortium name="The Broad Institute Genomics Platform"/>
            <consortium name="The Broad Institute Genome Sequencing Center for Infectious Disease"/>
            <person name="Wu L."/>
            <person name="Ma J."/>
        </authorList>
    </citation>
    <scope>NUCLEOTIDE SEQUENCE [LARGE SCALE GENOMIC DNA]</scope>
    <source>
        <strain evidence="3">CGMCC 4.1467</strain>
    </source>
</reference>
<evidence type="ECO:0000313" key="3">
    <source>
        <dbReference type="Proteomes" id="UP001596472"/>
    </source>
</evidence>
<name>A0ABW2L2S5_9BACT</name>
<dbReference type="Proteomes" id="UP001596472">
    <property type="component" value="Unassembled WGS sequence"/>
</dbReference>
<gene>
    <name evidence="2" type="ORF">ACFQY0_05500</name>
</gene>
<feature type="region of interest" description="Disordered" evidence="1">
    <location>
        <begin position="448"/>
        <end position="473"/>
    </location>
</feature>
<dbReference type="RefSeq" id="WP_379710063.1">
    <property type="nucleotide sequence ID" value="NZ_JBHTBS010000002.1"/>
</dbReference>
<feature type="compositionally biased region" description="Basic and acidic residues" evidence="1">
    <location>
        <begin position="21"/>
        <end position="43"/>
    </location>
</feature>
<organism evidence="2 3">
    <name type="scientific">Haloferula chungangensis</name>
    <dbReference type="NCBI Taxonomy" id="1048331"/>
    <lineage>
        <taxon>Bacteria</taxon>
        <taxon>Pseudomonadati</taxon>
        <taxon>Verrucomicrobiota</taxon>
        <taxon>Verrucomicrobiia</taxon>
        <taxon>Verrucomicrobiales</taxon>
        <taxon>Verrucomicrobiaceae</taxon>
        <taxon>Haloferula</taxon>
    </lineage>
</organism>
<evidence type="ECO:0000313" key="2">
    <source>
        <dbReference type="EMBL" id="MFC7336622.1"/>
    </source>
</evidence>
<sequence length="519" mass="57951">MSDPLDKQSLLSAFDLGPAWARDDAPAKKYENHKGDTRDDKRGGGRQGGGRGSFDRGGQRGGGGPRGGGGAPRGGGQRGGGAPRGRRDDRQQRDGGRDLPAPAPGVKVTICPAVEAVRLVVKEIHQVARVYSLFDIAQILLDKRERCTLSIVSDEKRGPVMYRGLKDNSLFVTKEEAVAHFWQSGPIEELYDVEDTETEAPSGNFQVVAKCGLSGEWLGPPNFHAYQTTLRRLHREKFSNMDFDRYVSRVKTERGEEAVNAWLETMKIRRRWRVKGGSDEDWTFDRSVVERDFATKHFGEAFKEVRETELPGDVPPANLSIGLLASIRIAGSNTRRHPAMLIPTICRILEAEHLAVFKRQGKLFSGPSRPHPIPDDTKLAERPTKIVEWVDAQEKPTLGDLWKALLPEGSEEAPKEWLVDMFWLLTQGHLLLFADDTLVLPKRRAQQAAAAAPKEGTGKKRKRKKRKRKVFKARHTSPAKMIRTITRLKPGGVRALRGPAKIWARRLVRAGRVESMVEE</sequence>
<feature type="region of interest" description="Disordered" evidence="1">
    <location>
        <begin position="1"/>
        <end position="105"/>
    </location>
</feature>
<dbReference type="EMBL" id="JBHTBS010000002">
    <property type="protein sequence ID" value="MFC7336622.1"/>
    <property type="molecule type" value="Genomic_DNA"/>
</dbReference>
<feature type="compositionally biased region" description="Basic residues" evidence="1">
    <location>
        <begin position="459"/>
        <end position="473"/>
    </location>
</feature>
<keyword evidence="3" id="KW-1185">Reference proteome</keyword>
<evidence type="ECO:0000256" key="1">
    <source>
        <dbReference type="SAM" id="MobiDB-lite"/>
    </source>
</evidence>
<proteinExistence type="predicted"/>